<proteinExistence type="inferred from homology"/>
<keyword evidence="1 5" id="KW-0963">Cytoplasm</keyword>
<dbReference type="InterPro" id="IPR036100">
    <property type="entry name" value="QueA_sf"/>
</dbReference>
<dbReference type="EC" id="2.4.99.17" evidence="5"/>
<evidence type="ECO:0000256" key="5">
    <source>
        <dbReference type="HAMAP-Rule" id="MF_00113"/>
    </source>
</evidence>
<dbReference type="InterPro" id="IPR042118">
    <property type="entry name" value="QueA_dom1"/>
</dbReference>
<dbReference type="UniPathway" id="UPA00392"/>
<dbReference type="InterPro" id="IPR042119">
    <property type="entry name" value="QueA_dom2"/>
</dbReference>
<evidence type="ECO:0000256" key="3">
    <source>
        <dbReference type="ARBA" id="ARBA00022691"/>
    </source>
</evidence>
<dbReference type="Proteomes" id="UP000001822">
    <property type="component" value="Chromosome"/>
</dbReference>
<gene>
    <name evidence="5" type="primary">queA</name>
    <name evidence="6" type="ordered locus">CHU_3009</name>
</gene>
<keyword evidence="6" id="KW-0413">Isomerase</keyword>
<protein>
    <recommendedName>
        <fullName evidence="5">S-adenosylmethionine:tRNA ribosyltransferase-isomerase</fullName>
        <ecNumber evidence="5">2.4.99.17</ecNumber>
    </recommendedName>
    <alternativeName>
        <fullName evidence="5">Queuosine biosynthesis protein QueA</fullName>
    </alternativeName>
</protein>
<comment type="subcellular location">
    <subcellularLocation>
        <location evidence="5">Cytoplasm</location>
    </subcellularLocation>
</comment>
<evidence type="ECO:0000256" key="1">
    <source>
        <dbReference type="ARBA" id="ARBA00022490"/>
    </source>
</evidence>
<dbReference type="Gene3D" id="3.40.1780.10">
    <property type="entry name" value="QueA-like"/>
    <property type="match status" value="2"/>
</dbReference>
<dbReference type="SUPFAM" id="SSF111337">
    <property type="entry name" value="QueA-like"/>
    <property type="match status" value="1"/>
</dbReference>
<dbReference type="PANTHER" id="PTHR30307:SF0">
    <property type="entry name" value="S-ADENOSYLMETHIONINE:TRNA RIBOSYLTRANSFERASE-ISOMERASE"/>
    <property type="match status" value="1"/>
</dbReference>
<dbReference type="HAMAP" id="MF_00113">
    <property type="entry name" value="QueA"/>
    <property type="match status" value="1"/>
</dbReference>
<dbReference type="Gene3D" id="2.40.10.240">
    <property type="entry name" value="QueA-like"/>
    <property type="match status" value="1"/>
</dbReference>
<dbReference type="InterPro" id="IPR003699">
    <property type="entry name" value="QueA"/>
</dbReference>
<dbReference type="KEGG" id="chu:CHU_3009"/>
<reference evidence="6 7" key="1">
    <citation type="journal article" date="2007" name="Appl. Environ. Microbiol.">
        <title>Genome sequence of the cellulolytic gliding bacterium Cytophaga hutchinsonii.</title>
        <authorList>
            <person name="Xie G."/>
            <person name="Bruce D.C."/>
            <person name="Challacombe J.F."/>
            <person name="Chertkov O."/>
            <person name="Detter J.C."/>
            <person name="Gilna P."/>
            <person name="Han C.S."/>
            <person name="Lucas S."/>
            <person name="Misra M."/>
            <person name="Myers G.L."/>
            <person name="Richardson P."/>
            <person name="Tapia R."/>
            <person name="Thayer N."/>
            <person name="Thompson L.S."/>
            <person name="Brettin T.S."/>
            <person name="Henrissat B."/>
            <person name="Wilson D.B."/>
            <person name="McBride M.J."/>
        </authorList>
    </citation>
    <scope>NUCLEOTIDE SEQUENCE [LARGE SCALE GENOMIC DNA]</scope>
    <source>
        <strain evidence="7">ATCC 33406 / DSM 1761 / CIP 103989 / NBRC 15051 / NCIMB 9469 / D465</strain>
    </source>
</reference>
<dbReference type="GO" id="GO:0005737">
    <property type="term" value="C:cytoplasm"/>
    <property type="evidence" value="ECO:0007669"/>
    <property type="project" value="UniProtKB-SubCell"/>
</dbReference>
<organism evidence="6 7">
    <name type="scientific">Cytophaga hutchinsonii (strain ATCC 33406 / DSM 1761 / CIP 103989 / NBRC 15051 / NCIMB 9469 / D465)</name>
    <dbReference type="NCBI Taxonomy" id="269798"/>
    <lineage>
        <taxon>Bacteria</taxon>
        <taxon>Pseudomonadati</taxon>
        <taxon>Bacteroidota</taxon>
        <taxon>Cytophagia</taxon>
        <taxon>Cytophagales</taxon>
        <taxon>Cytophagaceae</taxon>
        <taxon>Cytophaga</taxon>
    </lineage>
</organism>
<comment type="subunit">
    <text evidence="5">Monomer.</text>
</comment>
<keyword evidence="3 5" id="KW-0949">S-adenosyl-L-methionine</keyword>
<sequence>MKIDTDNIETYNYDLPVERIAEYPLAERDQSKLLVYKDDHISDKTFSSIVDELPRNTLLVFNNTRVVQARFLFQTPTGATVEIFSLEPAEGHGGPAESMSARGKVIWKCFVGNAKRWKQPELIREVQLENGSMLSFHARQIEQKADYYLIGFSWNLEDITFSEIFSLLGDLPLPPYMKRKTEASDKERYQTVYAKHEGSVAAPTAGLHFTDAIMQRLAEKGIQKQEVTLHVGAGTFKPVKTDSIKEHTMHSEYIHVNRATVELLKNADNLQVTPVGTTSMRTLESLYWLGCKLCSKAALTGKLLELTQWDAYELPALSLREAMEELLKYINTSSDKNALSAKTALLIKPGYEFKVCDAIITNFHQPKSTLLCLVSAFIGIESMNKVYHFALENDYRFLSYGDSSLLFKHPHCS</sequence>
<dbReference type="EMBL" id="CP000383">
    <property type="protein sequence ID" value="ABG60250.1"/>
    <property type="molecule type" value="Genomic_DNA"/>
</dbReference>
<dbReference type="PANTHER" id="PTHR30307">
    <property type="entry name" value="S-ADENOSYLMETHIONINE:TRNA RIBOSYLTRANSFERASE-ISOMERASE"/>
    <property type="match status" value="1"/>
</dbReference>
<comment type="function">
    <text evidence="5">Transfers and isomerizes the ribose moiety from AdoMet to the 7-aminomethyl group of 7-deazaguanine (preQ1-tRNA) to give epoxyqueuosine (oQ-tRNA).</text>
</comment>
<dbReference type="OrthoDB" id="9805933at2"/>
<comment type="similarity">
    <text evidence="5">Belongs to the QueA family.</text>
</comment>
<dbReference type="Pfam" id="PF02547">
    <property type="entry name" value="Queuosine_synth"/>
    <property type="match status" value="1"/>
</dbReference>
<evidence type="ECO:0000313" key="6">
    <source>
        <dbReference type="EMBL" id="ABG60250.1"/>
    </source>
</evidence>
<keyword evidence="4 5" id="KW-0671">Queuosine biosynthesis</keyword>
<dbReference type="RefSeq" id="WP_011586360.1">
    <property type="nucleotide sequence ID" value="NC_008255.1"/>
</dbReference>
<dbReference type="AlphaFoldDB" id="A0A6N4SUU5"/>
<dbReference type="GO" id="GO:0051075">
    <property type="term" value="F:S-adenosylmethionine:tRNA ribosyltransferase-isomerase activity"/>
    <property type="evidence" value="ECO:0007669"/>
    <property type="project" value="UniProtKB-EC"/>
</dbReference>
<dbReference type="GO" id="GO:0008616">
    <property type="term" value="P:tRNA queuosine(34) biosynthetic process"/>
    <property type="evidence" value="ECO:0007669"/>
    <property type="project" value="UniProtKB-UniRule"/>
</dbReference>
<accession>A0A6N4SUU5</accession>
<keyword evidence="2 5" id="KW-0808">Transferase</keyword>
<comment type="catalytic activity">
    <reaction evidence="5">
        <text>7-aminomethyl-7-carbaguanosine(34) in tRNA + S-adenosyl-L-methionine = epoxyqueuosine(34) in tRNA + adenine + L-methionine + 2 H(+)</text>
        <dbReference type="Rhea" id="RHEA:32155"/>
        <dbReference type="Rhea" id="RHEA-COMP:10342"/>
        <dbReference type="Rhea" id="RHEA-COMP:18582"/>
        <dbReference type="ChEBI" id="CHEBI:15378"/>
        <dbReference type="ChEBI" id="CHEBI:16708"/>
        <dbReference type="ChEBI" id="CHEBI:57844"/>
        <dbReference type="ChEBI" id="CHEBI:59789"/>
        <dbReference type="ChEBI" id="CHEBI:82833"/>
        <dbReference type="ChEBI" id="CHEBI:194443"/>
        <dbReference type="EC" id="2.4.99.17"/>
    </reaction>
</comment>
<evidence type="ECO:0000313" key="7">
    <source>
        <dbReference type="Proteomes" id="UP000001822"/>
    </source>
</evidence>
<evidence type="ECO:0000256" key="4">
    <source>
        <dbReference type="ARBA" id="ARBA00022785"/>
    </source>
</evidence>
<keyword evidence="7" id="KW-1185">Reference proteome</keyword>
<evidence type="ECO:0000256" key="2">
    <source>
        <dbReference type="ARBA" id="ARBA00022679"/>
    </source>
</evidence>
<name>A0A6N4SUU5_CYTH3</name>
<comment type="pathway">
    <text evidence="5">tRNA modification; tRNA-queuosine biosynthesis.</text>
</comment>